<dbReference type="PANTHER" id="PTHR45712:SF22">
    <property type="entry name" value="INSULIN-LIKE GROWTH FACTOR-BINDING PROTEIN COMPLEX ACID LABILE SUBUNIT"/>
    <property type="match status" value="1"/>
</dbReference>
<evidence type="ECO:0000256" key="3">
    <source>
        <dbReference type="SAM" id="SignalP"/>
    </source>
</evidence>
<dbReference type="SMART" id="SM00369">
    <property type="entry name" value="LRR_TYP"/>
    <property type="match status" value="5"/>
</dbReference>
<dbReference type="InterPro" id="IPR003591">
    <property type="entry name" value="Leu-rich_rpt_typical-subtyp"/>
</dbReference>
<keyword evidence="1" id="KW-0433">Leucine-rich repeat</keyword>
<proteinExistence type="predicted"/>
<dbReference type="Proteomes" id="UP001153620">
    <property type="component" value="Chromosome 1"/>
</dbReference>
<evidence type="ECO:0000256" key="1">
    <source>
        <dbReference type="ARBA" id="ARBA00022614"/>
    </source>
</evidence>
<keyword evidence="5" id="KW-1185">Reference proteome</keyword>
<evidence type="ECO:0000313" key="5">
    <source>
        <dbReference type="Proteomes" id="UP001153620"/>
    </source>
</evidence>
<evidence type="ECO:0000256" key="2">
    <source>
        <dbReference type="ARBA" id="ARBA00022737"/>
    </source>
</evidence>
<dbReference type="InterPro" id="IPR050333">
    <property type="entry name" value="SLRP"/>
</dbReference>
<dbReference type="Pfam" id="PF13855">
    <property type="entry name" value="LRR_8"/>
    <property type="match status" value="1"/>
</dbReference>
<organism evidence="4 5">
    <name type="scientific">Chironomus riparius</name>
    <dbReference type="NCBI Taxonomy" id="315576"/>
    <lineage>
        <taxon>Eukaryota</taxon>
        <taxon>Metazoa</taxon>
        <taxon>Ecdysozoa</taxon>
        <taxon>Arthropoda</taxon>
        <taxon>Hexapoda</taxon>
        <taxon>Insecta</taxon>
        <taxon>Pterygota</taxon>
        <taxon>Neoptera</taxon>
        <taxon>Endopterygota</taxon>
        <taxon>Diptera</taxon>
        <taxon>Nematocera</taxon>
        <taxon>Chironomoidea</taxon>
        <taxon>Chironomidae</taxon>
        <taxon>Chironominae</taxon>
        <taxon>Chironomus</taxon>
    </lineage>
</organism>
<dbReference type="OrthoDB" id="676979at2759"/>
<sequence length="327" mass="38093">MIKCFCFFIVVLQSLIFVSGFKCEFEKSTVLEHQYICRTLPASSEIIETHLLEKTDNDVNNVVFNGTVHAKSHFAASDFQFNERFPNLSSIYVYGVSTIDENAFQKYEHLDEIWITDTDIEDLPEKLFSSCTKLTAILITDNKIKTLPENIFVNNQELTYLRLDNNQINYLPPNIFKSLINLEMLFLEENNLQTLHPALFESLGKLTSINLYSNKITDLPKNIFSSLENKKQIYLGDNQLTTIHSDSFGNIERKTEIRFNNNKIIAIDEKLIDDTDISMIDMTNNICSQELIEIRIQIKEKLRKCFDNYKPREVLKLFWTHSKIIMD</sequence>
<keyword evidence="3" id="KW-0732">Signal</keyword>
<dbReference type="PROSITE" id="PS51450">
    <property type="entry name" value="LRR"/>
    <property type="match status" value="1"/>
</dbReference>
<feature type="signal peptide" evidence="3">
    <location>
        <begin position="1"/>
        <end position="20"/>
    </location>
</feature>
<dbReference type="SUPFAM" id="SSF52058">
    <property type="entry name" value="L domain-like"/>
    <property type="match status" value="1"/>
</dbReference>
<dbReference type="EMBL" id="OU895877">
    <property type="protein sequence ID" value="CAG9801211.1"/>
    <property type="molecule type" value="Genomic_DNA"/>
</dbReference>
<keyword evidence="2" id="KW-0677">Repeat</keyword>
<name>A0A9N9RMP7_9DIPT</name>
<accession>A0A9N9RMP7</accession>
<reference evidence="4" key="2">
    <citation type="submission" date="2022-10" db="EMBL/GenBank/DDBJ databases">
        <authorList>
            <consortium name="ENA_rothamsted_submissions"/>
            <consortium name="culmorum"/>
            <person name="King R."/>
        </authorList>
    </citation>
    <scope>NUCLEOTIDE SEQUENCE</scope>
</reference>
<evidence type="ECO:0000313" key="4">
    <source>
        <dbReference type="EMBL" id="CAG9801211.1"/>
    </source>
</evidence>
<feature type="chain" id="PRO_5040120698" evidence="3">
    <location>
        <begin position="21"/>
        <end position="327"/>
    </location>
</feature>
<dbReference type="GO" id="GO:0005615">
    <property type="term" value="C:extracellular space"/>
    <property type="evidence" value="ECO:0007669"/>
    <property type="project" value="TreeGrafter"/>
</dbReference>
<gene>
    <name evidence="4" type="ORF">CHIRRI_LOCUS4145</name>
</gene>
<dbReference type="Gene3D" id="3.80.10.10">
    <property type="entry name" value="Ribonuclease Inhibitor"/>
    <property type="match status" value="1"/>
</dbReference>
<protein>
    <submittedName>
        <fullName evidence="4">Uncharacterized protein</fullName>
    </submittedName>
</protein>
<dbReference type="AlphaFoldDB" id="A0A9N9RMP7"/>
<reference evidence="4" key="1">
    <citation type="submission" date="2022-01" db="EMBL/GenBank/DDBJ databases">
        <authorList>
            <person name="King R."/>
        </authorList>
    </citation>
    <scope>NUCLEOTIDE SEQUENCE</scope>
</reference>
<dbReference type="PANTHER" id="PTHR45712">
    <property type="entry name" value="AGAP008170-PA"/>
    <property type="match status" value="1"/>
</dbReference>
<dbReference type="InterPro" id="IPR032675">
    <property type="entry name" value="LRR_dom_sf"/>
</dbReference>
<dbReference type="InterPro" id="IPR001611">
    <property type="entry name" value="Leu-rich_rpt"/>
</dbReference>